<dbReference type="PROSITE" id="PS00197">
    <property type="entry name" value="2FE2S_FER_1"/>
    <property type="match status" value="1"/>
</dbReference>
<evidence type="ECO:0000256" key="1">
    <source>
        <dbReference type="ARBA" id="ARBA00022630"/>
    </source>
</evidence>
<dbReference type="RefSeq" id="WP_153583351.1">
    <property type="nucleotide sequence ID" value="NZ_WJBU01000001.1"/>
</dbReference>
<sequence>MDLHVKVLRKKQEAEGIASFELGRADGKPLPAFSAGSHIDVHVPGGLVRQYSLCNDTSNSSVYRIAVLRDAASRGGSVAMHDKVHEGDEITISEPRNHFTLVHAVRTILFAGGIGITPLLSMAQRLAAVGADFELHYCNRSRPRTAFFDEIAASPFADKVHYHFDDGPQEQKLQLAHVIPPVDAQTHIYTCGPAGFIQHVTGWAKGYGWPSAQVHVEYFAAAVVDTSEDKAFDVQIASSGKRYTVGAKETVIQVLAANGIDVLTSCEQGVCGTCITRVLEGECDHRDMYFTDDEKAKNDQFTPCCSRAKSALLVLDL</sequence>
<proteinExistence type="predicted"/>
<dbReference type="SUPFAM" id="SSF63380">
    <property type="entry name" value="Riboflavin synthase domain-like"/>
    <property type="match status" value="1"/>
</dbReference>
<dbReference type="PROSITE" id="PS51085">
    <property type="entry name" value="2FE2S_FER_2"/>
    <property type="match status" value="1"/>
</dbReference>
<evidence type="ECO:0000313" key="9">
    <source>
        <dbReference type="EMBL" id="MRD46029.1"/>
    </source>
</evidence>
<accession>A0A844B2V0</accession>
<dbReference type="SUPFAM" id="SSF52343">
    <property type="entry name" value="Ferredoxin reductase-like, C-terminal NADP-linked domain"/>
    <property type="match status" value="1"/>
</dbReference>
<keyword evidence="10" id="KW-1185">Reference proteome</keyword>
<evidence type="ECO:0000259" key="7">
    <source>
        <dbReference type="PROSITE" id="PS51085"/>
    </source>
</evidence>
<name>A0A844B2V0_9BURK</name>
<feature type="domain" description="FAD-binding FR-type" evidence="8">
    <location>
        <begin position="1"/>
        <end position="102"/>
    </location>
</feature>
<dbReference type="InterPro" id="IPR001433">
    <property type="entry name" value="OxRdtase_FAD/NAD-bd"/>
</dbReference>
<gene>
    <name evidence="9" type="ORF">GHT07_01965</name>
</gene>
<dbReference type="InterPro" id="IPR006058">
    <property type="entry name" value="2Fe2S_fd_BS"/>
</dbReference>
<protein>
    <submittedName>
        <fullName evidence="9">2Fe-2S iron-sulfur cluster binding domain-containing protein</fullName>
    </submittedName>
</protein>
<dbReference type="CDD" id="cd06185">
    <property type="entry name" value="PDR_like"/>
    <property type="match status" value="1"/>
</dbReference>
<feature type="domain" description="2Fe-2S ferredoxin-type" evidence="7">
    <location>
        <begin position="232"/>
        <end position="317"/>
    </location>
</feature>
<dbReference type="OrthoDB" id="370747at2"/>
<comment type="caution">
    <text evidence="9">The sequence shown here is derived from an EMBL/GenBank/DDBJ whole genome shotgun (WGS) entry which is preliminary data.</text>
</comment>
<dbReference type="PANTHER" id="PTHR47354">
    <property type="entry name" value="NADH OXIDOREDUCTASE HCR"/>
    <property type="match status" value="1"/>
</dbReference>
<evidence type="ECO:0000259" key="8">
    <source>
        <dbReference type="PROSITE" id="PS51384"/>
    </source>
</evidence>
<evidence type="ECO:0000256" key="5">
    <source>
        <dbReference type="ARBA" id="ARBA00023004"/>
    </source>
</evidence>
<dbReference type="CDD" id="cd00207">
    <property type="entry name" value="fer2"/>
    <property type="match status" value="1"/>
</dbReference>
<organism evidence="9 10">
    <name type="scientific">Caenimonas koreensis DSM 17982</name>
    <dbReference type="NCBI Taxonomy" id="1121255"/>
    <lineage>
        <taxon>Bacteria</taxon>
        <taxon>Pseudomonadati</taxon>
        <taxon>Pseudomonadota</taxon>
        <taxon>Betaproteobacteria</taxon>
        <taxon>Burkholderiales</taxon>
        <taxon>Comamonadaceae</taxon>
        <taxon>Caenimonas</taxon>
    </lineage>
</organism>
<keyword evidence="5" id="KW-0408">Iron</keyword>
<dbReference type="InterPro" id="IPR012675">
    <property type="entry name" value="Beta-grasp_dom_sf"/>
</dbReference>
<evidence type="ECO:0000256" key="4">
    <source>
        <dbReference type="ARBA" id="ARBA00023002"/>
    </source>
</evidence>
<dbReference type="Proteomes" id="UP000487350">
    <property type="component" value="Unassembled WGS sequence"/>
</dbReference>
<evidence type="ECO:0000256" key="2">
    <source>
        <dbReference type="ARBA" id="ARBA00022714"/>
    </source>
</evidence>
<dbReference type="Gene3D" id="3.40.50.80">
    <property type="entry name" value="Nucleotide-binding domain of ferredoxin-NADP reductase (FNR) module"/>
    <property type="match status" value="1"/>
</dbReference>
<dbReference type="GO" id="GO:0046872">
    <property type="term" value="F:metal ion binding"/>
    <property type="evidence" value="ECO:0007669"/>
    <property type="project" value="UniProtKB-KW"/>
</dbReference>
<dbReference type="GO" id="GO:0016491">
    <property type="term" value="F:oxidoreductase activity"/>
    <property type="evidence" value="ECO:0007669"/>
    <property type="project" value="UniProtKB-KW"/>
</dbReference>
<keyword evidence="1" id="KW-0285">Flavoprotein</keyword>
<dbReference type="Pfam" id="PF00111">
    <property type="entry name" value="Fer2"/>
    <property type="match status" value="1"/>
</dbReference>
<keyword evidence="3" id="KW-0479">Metal-binding</keyword>
<dbReference type="PRINTS" id="PR00409">
    <property type="entry name" value="PHDIOXRDTASE"/>
</dbReference>
<dbReference type="SUPFAM" id="SSF54292">
    <property type="entry name" value="2Fe-2S ferredoxin-like"/>
    <property type="match status" value="1"/>
</dbReference>
<dbReference type="InterPro" id="IPR001041">
    <property type="entry name" value="2Fe-2S_ferredoxin-type"/>
</dbReference>
<dbReference type="InterPro" id="IPR017938">
    <property type="entry name" value="Riboflavin_synthase-like_b-brl"/>
</dbReference>
<dbReference type="Pfam" id="PF00175">
    <property type="entry name" value="NAD_binding_1"/>
    <property type="match status" value="1"/>
</dbReference>
<dbReference type="AlphaFoldDB" id="A0A844B2V0"/>
<dbReference type="PROSITE" id="PS51384">
    <property type="entry name" value="FAD_FR"/>
    <property type="match status" value="1"/>
</dbReference>
<keyword evidence="6" id="KW-0411">Iron-sulfur</keyword>
<evidence type="ECO:0000313" key="10">
    <source>
        <dbReference type="Proteomes" id="UP000487350"/>
    </source>
</evidence>
<dbReference type="Gene3D" id="3.10.20.30">
    <property type="match status" value="1"/>
</dbReference>
<dbReference type="InterPro" id="IPR050415">
    <property type="entry name" value="MRET"/>
</dbReference>
<reference evidence="9 10" key="1">
    <citation type="submission" date="2019-11" db="EMBL/GenBank/DDBJ databases">
        <title>Caenimonas koreensis gen. nov., sp. nov., isolated from activated sludge.</title>
        <authorList>
            <person name="Seung H.R."/>
        </authorList>
    </citation>
    <scope>NUCLEOTIDE SEQUENCE [LARGE SCALE GENOMIC DNA]</scope>
    <source>
        <strain evidence="9 10">EMB320</strain>
    </source>
</reference>
<dbReference type="InterPro" id="IPR017927">
    <property type="entry name" value="FAD-bd_FR_type"/>
</dbReference>
<dbReference type="EMBL" id="WJBU01000001">
    <property type="protein sequence ID" value="MRD46029.1"/>
    <property type="molecule type" value="Genomic_DNA"/>
</dbReference>
<dbReference type="InterPro" id="IPR036010">
    <property type="entry name" value="2Fe-2S_ferredoxin-like_sf"/>
</dbReference>
<evidence type="ECO:0000256" key="6">
    <source>
        <dbReference type="ARBA" id="ARBA00023014"/>
    </source>
</evidence>
<keyword evidence="4" id="KW-0560">Oxidoreductase</keyword>
<keyword evidence="2" id="KW-0001">2Fe-2S</keyword>
<evidence type="ECO:0000256" key="3">
    <source>
        <dbReference type="ARBA" id="ARBA00022723"/>
    </source>
</evidence>
<dbReference type="Gene3D" id="2.40.30.10">
    <property type="entry name" value="Translation factors"/>
    <property type="match status" value="1"/>
</dbReference>
<dbReference type="GO" id="GO:0051537">
    <property type="term" value="F:2 iron, 2 sulfur cluster binding"/>
    <property type="evidence" value="ECO:0007669"/>
    <property type="project" value="UniProtKB-KW"/>
</dbReference>
<dbReference type="PANTHER" id="PTHR47354:SF1">
    <property type="entry name" value="CARNITINE MONOOXYGENASE REDUCTASE SUBUNIT"/>
    <property type="match status" value="1"/>
</dbReference>
<dbReference type="InterPro" id="IPR039261">
    <property type="entry name" value="FNR_nucleotide-bd"/>
</dbReference>